<sequence length="100" mass="11101">MPQLRCSWPVSEPPFPPLAAPPWWLLLGRSPWPGPRNQEVSTTLKGKGGPRRGLDTAEGPLKAKGRAKGFARTAGMRLQFCKRVGQFPLCTREDLRHIVS</sequence>
<organism evidence="2 3">
    <name type="scientific">Scleropages formosus</name>
    <name type="common">Asian bonytongue</name>
    <name type="synonym">Osteoglossum formosum</name>
    <dbReference type="NCBI Taxonomy" id="113540"/>
    <lineage>
        <taxon>Eukaryota</taxon>
        <taxon>Metazoa</taxon>
        <taxon>Chordata</taxon>
        <taxon>Craniata</taxon>
        <taxon>Vertebrata</taxon>
        <taxon>Euteleostomi</taxon>
        <taxon>Actinopterygii</taxon>
        <taxon>Neopterygii</taxon>
        <taxon>Teleostei</taxon>
        <taxon>Osteoglossocephala</taxon>
        <taxon>Osteoglossomorpha</taxon>
        <taxon>Osteoglossiformes</taxon>
        <taxon>Osteoglossidae</taxon>
        <taxon>Scleropages</taxon>
    </lineage>
</organism>
<evidence type="ECO:0000313" key="2">
    <source>
        <dbReference type="EMBL" id="KPP65910.1"/>
    </source>
</evidence>
<dbReference type="Proteomes" id="UP000034805">
    <property type="component" value="Unassembled WGS sequence"/>
</dbReference>
<evidence type="ECO:0000313" key="3">
    <source>
        <dbReference type="Proteomes" id="UP000034805"/>
    </source>
</evidence>
<dbReference type="EMBL" id="JARO02005989">
    <property type="protein sequence ID" value="KPP65910.1"/>
    <property type="molecule type" value="Genomic_DNA"/>
</dbReference>
<dbReference type="AlphaFoldDB" id="A0A0P7U7H8"/>
<feature type="region of interest" description="Disordered" evidence="1">
    <location>
        <begin position="35"/>
        <end position="59"/>
    </location>
</feature>
<name>A0A0P7U7H8_SCLFO</name>
<reference evidence="2 3" key="1">
    <citation type="submission" date="2015-08" db="EMBL/GenBank/DDBJ databases">
        <title>The genome of the Asian arowana (Scleropages formosus).</title>
        <authorList>
            <person name="Tan M.H."/>
            <person name="Gan H.M."/>
            <person name="Croft L.J."/>
            <person name="Austin C.M."/>
        </authorList>
    </citation>
    <scope>NUCLEOTIDE SEQUENCE [LARGE SCALE GENOMIC DNA]</scope>
    <source>
        <strain evidence="2">Aro1</strain>
    </source>
</reference>
<comment type="caution">
    <text evidence="2">The sequence shown here is derived from an EMBL/GenBank/DDBJ whole genome shotgun (WGS) entry which is preliminary data.</text>
</comment>
<accession>A0A0P7U7H8</accession>
<proteinExistence type="predicted"/>
<protein>
    <submittedName>
        <fullName evidence="2">Uncharacterized protein</fullName>
    </submittedName>
</protein>
<gene>
    <name evidence="2" type="ORF">Z043_115641</name>
</gene>
<evidence type="ECO:0000256" key="1">
    <source>
        <dbReference type="SAM" id="MobiDB-lite"/>
    </source>
</evidence>